<gene>
    <name evidence="1" type="ORF">MBAV_004927</name>
</gene>
<dbReference type="PANTHER" id="PTHR46523:SF1">
    <property type="entry name" value="DCTP PYROPHOSPHATASE 1"/>
    <property type="match status" value="1"/>
</dbReference>
<keyword evidence="2" id="KW-1185">Reference proteome</keyword>
<organism evidence="1 2">
    <name type="scientific">Candidatus Magnetobacterium bavaricum</name>
    <dbReference type="NCBI Taxonomy" id="29290"/>
    <lineage>
        <taxon>Bacteria</taxon>
        <taxon>Pseudomonadati</taxon>
        <taxon>Nitrospirota</taxon>
        <taxon>Thermodesulfovibrionia</taxon>
        <taxon>Thermodesulfovibrionales</taxon>
        <taxon>Candidatus Magnetobacteriaceae</taxon>
        <taxon>Candidatus Magnetobacterium</taxon>
    </lineage>
</organism>
<dbReference type="EMBL" id="LACI01002133">
    <property type="protein sequence ID" value="KJU82882.1"/>
    <property type="molecule type" value="Genomic_DNA"/>
</dbReference>
<dbReference type="CDD" id="cd11537">
    <property type="entry name" value="NTP-PPase_RS21-C6_like"/>
    <property type="match status" value="1"/>
</dbReference>
<dbReference type="Proteomes" id="UP000033423">
    <property type="component" value="Unassembled WGS sequence"/>
</dbReference>
<proteinExistence type="predicted"/>
<dbReference type="PANTHER" id="PTHR46523">
    <property type="entry name" value="DCTP PYROPHOSPHATASE 1"/>
    <property type="match status" value="1"/>
</dbReference>
<dbReference type="SUPFAM" id="SSF101386">
    <property type="entry name" value="all-alpha NTP pyrophosphatases"/>
    <property type="match status" value="1"/>
</dbReference>
<name>A0A0F3GM39_9BACT</name>
<dbReference type="GO" id="GO:0005829">
    <property type="term" value="C:cytosol"/>
    <property type="evidence" value="ECO:0007669"/>
    <property type="project" value="TreeGrafter"/>
</dbReference>
<accession>A0A0F3GM39</accession>
<dbReference type="GO" id="GO:0006253">
    <property type="term" value="P:dCTP catabolic process"/>
    <property type="evidence" value="ECO:0007669"/>
    <property type="project" value="TreeGrafter"/>
</dbReference>
<sequence>MLTEMVIEDLRKELREFARQRDWEKFHTPKNLAMALSVEVAEVVEIFQWMKEQESTTLDDGKLRHLREEIGDVFIYLTNLADKFGIDPLEAAMDKLQRNKEKYPADVVRGKAAKYTEYLKT</sequence>
<reference evidence="1 2" key="1">
    <citation type="submission" date="2015-02" db="EMBL/GenBank/DDBJ databases">
        <title>Single-cell genomics of uncultivated deep-branching MTB reveals a conserved set of magnetosome genes.</title>
        <authorList>
            <person name="Kolinko S."/>
            <person name="Richter M."/>
            <person name="Glockner F.O."/>
            <person name="Brachmann A."/>
            <person name="Schuler D."/>
        </authorList>
    </citation>
    <scope>NUCLEOTIDE SEQUENCE [LARGE SCALE GENOMIC DNA]</scope>
    <source>
        <strain evidence="1">TM-1</strain>
    </source>
</reference>
<dbReference type="Gene3D" id="1.10.287.1080">
    <property type="entry name" value="MazG-like"/>
    <property type="match status" value="1"/>
</dbReference>
<comment type="caution">
    <text evidence="1">The sequence shown here is derived from an EMBL/GenBank/DDBJ whole genome shotgun (WGS) entry which is preliminary data.</text>
</comment>
<keyword evidence="1" id="KW-0378">Hydrolase</keyword>
<evidence type="ECO:0000313" key="2">
    <source>
        <dbReference type="Proteomes" id="UP000033423"/>
    </source>
</evidence>
<protein>
    <submittedName>
        <fullName evidence="1">NTP Pyrophosphohydrolase MazG-like protein</fullName>
    </submittedName>
</protein>
<dbReference type="GO" id="GO:0042262">
    <property type="term" value="P:DNA protection"/>
    <property type="evidence" value="ECO:0007669"/>
    <property type="project" value="TreeGrafter"/>
</dbReference>
<dbReference type="AlphaFoldDB" id="A0A0F3GM39"/>
<dbReference type="InterPro" id="IPR052555">
    <property type="entry name" value="dCTP_Pyrophosphatase"/>
</dbReference>
<dbReference type="GO" id="GO:0047840">
    <property type="term" value="F:dCTP diphosphatase activity"/>
    <property type="evidence" value="ECO:0007669"/>
    <property type="project" value="TreeGrafter"/>
</dbReference>
<evidence type="ECO:0000313" key="1">
    <source>
        <dbReference type="EMBL" id="KJU82882.1"/>
    </source>
</evidence>
<dbReference type="PIRSF" id="PIRSF029826">
    <property type="entry name" value="UCP029826_pph"/>
    <property type="match status" value="1"/>
</dbReference>
<dbReference type="Pfam" id="PF12643">
    <property type="entry name" value="MazG-like"/>
    <property type="match status" value="1"/>
</dbReference>
<dbReference type="InterPro" id="IPR025984">
    <property type="entry name" value="DCTPP"/>
</dbReference>
<dbReference type="PATRIC" id="fig|29290.4.peg.6510"/>